<gene>
    <name evidence="4" type="ORF">PoB_001122100</name>
</gene>
<dbReference type="Proteomes" id="UP000735302">
    <property type="component" value="Unassembled WGS sequence"/>
</dbReference>
<evidence type="ECO:0000313" key="4">
    <source>
        <dbReference type="EMBL" id="GFN84715.1"/>
    </source>
</evidence>
<feature type="region of interest" description="Disordered" evidence="3">
    <location>
        <begin position="228"/>
        <end position="253"/>
    </location>
</feature>
<dbReference type="Gene3D" id="1.25.40.20">
    <property type="entry name" value="Ankyrin repeat-containing domain"/>
    <property type="match status" value="3"/>
</dbReference>
<comment type="caution">
    <text evidence="4">The sequence shown here is derived from an EMBL/GenBank/DDBJ whole genome shotgun (WGS) entry which is preliminary data.</text>
</comment>
<keyword evidence="5" id="KW-1185">Reference proteome</keyword>
<evidence type="ECO:0000256" key="1">
    <source>
        <dbReference type="ARBA" id="ARBA00022737"/>
    </source>
</evidence>
<dbReference type="InterPro" id="IPR036770">
    <property type="entry name" value="Ankyrin_rpt-contain_sf"/>
</dbReference>
<dbReference type="InterPro" id="IPR002110">
    <property type="entry name" value="Ankyrin_rpt"/>
</dbReference>
<dbReference type="PANTHER" id="PTHR24189">
    <property type="entry name" value="MYOTROPHIN"/>
    <property type="match status" value="1"/>
</dbReference>
<dbReference type="AlphaFoldDB" id="A0AAV3YQM4"/>
<keyword evidence="1" id="KW-0677">Repeat</keyword>
<keyword evidence="2" id="KW-0040">ANK repeat</keyword>
<proteinExistence type="predicted"/>
<dbReference type="PANTHER" id="PTHR24189:SF50">
    <property type="entry name" value="ANKYRIN REPEAT AND SOCS BOX PROTEIN 2"/>
    <property type="match status" value="1"/>
</dbReference>
<name>A0AAV3YQM4_9GAST</name>
<evidence type="ECO:0000256" key="3">
    <source>
        <dbReference type="SAM" id="MobiDB-lite"/>
    </source>
</evidence>
<accession>A0AAV3YQM4</accession>
<organism evidence="4 5">
    <name type="scientific">Plakobranchus ocellatus</name>
    <dbReference type="NCBI Taxonomy" id="259542"/>
    <lineage>
        <taxon>Eukaryota</taxon>
        <taxon>Metazoa</taxon>
        <taxon>Spiralia</taxon>
        <taxon>Lophotrochozoa</taxon>
        <taxon>Mollusca</taxon>
        <taxon>Gastropoda</taxon>
        <taxon>Heterobranchia</taxon>
        <taxon>Euthyneura</taxon>
        <taxon>Panpulmonata</taxon>
        <taxon>Sacoglossa</taxon>
        <taxon>Placobranchoidea</taxon>
        <taxon>Plakobranchidae</taxon>
        <taxon>Plakobranchus</taxon>
    </lineage>
</organism>
<evidence type="ECO:0000313" key="5">
    <source>
        <dbReference type="Proteomes" id="UP000735302"/>
    </source>
</evidence>
<sequence length="607" mass="67224">MAFVFHVEFGMNDTPLTQALEKGNYASAERLILDCPNSSYLDDGCYQRTPLYICLCGVDEFHQRVATRNLYLARLLIEHGANVNKRVPVTNFGSEYISPGKTSLELLVDFFIELTQDSSSDGQTSLWRSWNPSTEPVVGLNKQYLTRREDVKEDVLDIIFCILRHGGDVNVQDEHRRTPLHRVARLCTDVSLLRLLHTNGGSLIQLDATGNCPLLALCSVKKSEEDDEDAWDVSSASSADSGAGAEGQAREQDETEKLWRAKLRLRRESLLYLIKAKEIDINRQNSLGQTALVHAILREDFVNARLLLEAGACPSLQACVWKSRRKKRKLSALFVSLMSIPLQRSLHHSSLYNRMVKPVQPISVLVDAGYFTTEEVVNELSSLIASDFPEFSHLRPMADSLLHLMFGYKSASLKQLAARKVFQCCLLENTACLHAILPVSAILDSYPAAATVASHSSLSPTHSPSSAQAVVQAQSLPQLLKSSSGKLEEYLTLVLNCTVLQQLTQLLQLPISLQLHFEAQLLFLRMLLKFSSLTIWRPATQTIIPLGGHVGIGIHQGAIGRFVPGGGIFRIGDDSDDSGEDEDVEDSSDGNSSSEENVEGDSDIEYW</sequence>
<protein>
    <submittedName>
        <fullName evidence="4">Alpha-latrocrustotoxin</fullName>
    </submittedName>
</protein>
<dbReference type="SMART" id="SM00248">
    <property type="entry name" value="ANK"/>
    <property type="match status" value="4"/>
</dbReference>
<reference evidence="4 5" key="1">
    <citation type="journal article" date="2021" name="Elife">
        <title>Chloroplast acquisition without the gene transfer in kleptoplastic sea slugs, Plakobranchus ocellatus.</title>
        <authorList>
            <person name="Maeda T."/>
            <person name="Takahashi S."/>
            <person name="Yoshida T."/>
            <person name="Shimamura S."/>
            <person name="Takaki Y."/>
            <person name="Nagai Y."/>
            <person name="Toyoda A."/>
            <person name="Suzuki Y."/>
            <person name="Arimoto A."/>
            <person name="Ishii H."/>
            <person name="Satoh N."/>
            <person name="Nishiyama T."/>
            <person name="Hasebe M."/>
            <person name="Maruyama T."/>
            <person name="Minagawa J."/>
            <person name="Obokata J."/>
            <person name="Shigenobu S."/>
        </authorList>
    </citation>
    <scope>NUCLEOTIDE SEQUENCE [LARGE SCALE GENOMIC DNA]</scope>
</reference>
<dbReference type="SUPFAM" id="SSF48403">
    <property type="entry name" value="Ankyrin repeat"/>
    <property type="match status" value="1"/>
</dbReference>
<feature type="region of interest" description="Disordered" evidence="3">
    <location>
        <begin position="572"/>
        <end position="607"/>
    </location>
</feature>
<feature type="compositionally biased region" description="Low complexity" evidence="3">
    <location>
        <begin position="232"/>
        <end position="247"/>
    </location>
</feature>
<evidence type="ECO:0000256" key="2">
    <source>
        <dbReference type="ARBA" id="ARBA00023043"/>
    </source>
</evidence>
<dbReference type="InterPro" id="IPR050745">
    <property type="entry name" value="Multifunctional_regulatory"/>
</dbReference>
<feature type="compositionally biased region" description="Acidic residues" evidence="3">
    <location>
        <begin position="596"/>
        <end position="607"/>
    </location>
</feature>
<feature type="compositionally biased region" description="Acidic residues" evidence="3">
    <location>
        <begin position="574"/>
        <end position="588"/>
    </location>
</feature>
<dbReference type="EMBL" id="BLXT01001321">
    <property type="protein sequence ID" value="GFN84715.1"/>
    <property type="molecule type" value="Genomic_DNA"/>
</dbReference>